<feature type="compositionally biased region" description="Basic and acidic residues" evidence="2">
    <location>
        <begin position="62"/>
        <end position="108"/>
    </location>
</feature>
<dbReference type="InterPro" id="IPR036890">
    <property type="entry name" value="HATPase_C_sf"/>
</dbReference>
<feature type="region of interest" description="Disordered" evidence="2">
    <location>
        <begin position="1"/>
        <end position="284"/>
    </location>
</feature>
<protein>
    <recommendedName>
        <fullName evidence="3">Histidine kinase/HSP90-like ATPase domain-containing protein</fullName>
    </recommendedName>
</protein>
<organism evidence="4 5">
    <name type="scientific">Streptomyces filipinensis</name>
    <dbReference type="NCBI Taxonomy" id="66887"/>
    <lineage>
        <taxon>Bacteria</taxon>
        <taxon>Bacillati</taxon>
        <taxon>Actinomycetota</taxon>
        <taxon>Actinomycetes</taxon>
        <taxon>Kitasatosporales</taxon>
        <taxon>Streptomycetaceae</taxon>
        <taxon>Streptomyces</taxon>
    </lineage>
</organism>
<feature type="compositionally biased region" description="Basic and acidic residues" evidence="2">
    <location>
        <begin position="179"/>
        <end position="189"/>
    </location>
</feature>
<comment type="caution">
    <text evidence="4">The sequence shown here is derived from an EMBL/GenBank/DDBJ whole genome shotgun (WGS) entry which is preliminary data.</text>
</comment>
<dbReference type="InterPro" id="IPR003594">
    <property type="entry name" value="HATPase_dom"/>
</dbReference>
<evidence type="ECO:0000256" key="2">
    <source>
        <dbReference type="SAM" id="MobiDB-lite"/>
    </source>
</evidence>
<keyword evidence="5" id="KW-1185">Reference proteome</keyword>
<evidence type="ECO:0000256" key="1">
    <source>
        <dbReference type="ARBA" id="ARBA00022527"/>
    </source>
</evidence>
<dbReference type="AlphaFoldDB" id="A0A918ICK8"/>
<feature type="compositionally biased region" description="Basic and acidic residues" evidence="2">
    <location>
        <begin position="129"/>
        <end position="158"/>
    </location>
</feature>
<evidence type="ECO:0000313" key="4">
    <source>
        <dbReference type="EMBL" id="GGU96847.1"/>
    </source>
</evidence>
<name>A0A918ICK8_9ACTN</name>
<proteinExistence type="predicted"/>
<feature type="compositionally biased region" description="Low complexity" evidence="2">
    <location>
        <begin position="246"/>
        <end position="266"/>
    </location>
</feature>
<evidence type="ECO:0000313" key="5">
    <source>
        <dbReference type="Proteomes" id="UP000618795"/>
    </source>
</evidence>
<dbReference type="Pfam" id="PF13581">
    <property type="entry name" value="HATPase_c_2"/>
    <property type="match status" value="1"/>
</dbReference>
<reference evidence="4" key="2">
    <citation type="submission" date="2020-09" db="EMBL/GenBank/DDBJ databases">
        <authorList>
            <person name="Sun Q."/>
            <person name="Ohkuma M."/>
        </authorList>
    </citation>
    <scope>NUCLEOTIDE SEQUENCE</scope>
    <source>
        <strain evidence="4">JCM 4369</strain>
    </source>
</reference>
<dbReference type="GO" id="GO:0004674">
    <property type="term" value="F:protein serine/threonine kinase activity"/>
    <property type="evidence" value="ECO:0007669"/>
    <property type="project" value="UniProtKB-KW"/>
</dbReference>
<keyword evidence="1" id="KW-0808">Transferase</keyword>
<feature type="compositionally biased region" description="Basic and acidic residues" evidence="2">
    <location>
        <begin position="17"/>
        <end position="48"/>
    </location>
</feature>
<evidence type="ECO:0000259" key="3">
    <source>
        <dbReference type="Pfam" id="PF13581"/>
    </source>
</evidence>
<dbReference type="InterPro" id="IPR050267">
    <property type="entry name" value="Anti-sigma-factor_SerPK"/>
</dbReference>
<keyword evidence="1" id="KW-0418">Kinase</keyword>
<dbReference type="PANTHER" id="PTHR35526">
    <property type="entry name" value="ANTI-SIGMA-F FACTOR RSBW-RELATED"/>
    <property type="match status" value="1"/>
</dbReference>
<sequence>MPSSPSRLPAVPRRHRPADPVKPLRRDAGDAERTGLPRDTAEPTHRAPDLLTRPHHAPGIAERAHQTPDGIDRPRRTPETTDRQHTVPDTAHRAHRTPDDTDRPHRTPETANPRHPVPDTADRLQQAPHDAEAARRAPDRTDRTHMVPDTADGPRRAPENAGTADLPRPAPANTAAADRAPDRADRAPRVPDVAGRRPPRAPDGAGMRDAWAAAAEAAPYRASDTGDRPLPGADTAEHPHRPPLPAGVLVPPGGERPGRLPGPLGPDRLASGAPPSRSAPTTAFELPARPVAVGTARRAVRDLLAAWGVPADRRDDAVLVTSELVTNALVHTAGERIACRVHGTADRIRIEVEDQGGGHALPAARRPGPDDQHGRGLFLVDALSLDRGVAPVSGRSARVVWAELPSGLG</sequence>
<feature type="compositionally biased region" description="Low complexity" evidence="2">
    <location>
        <begin position="205"/>
        <end position="222"/>
    </location>
</feature>
<reference evidence="4" key="1">
    <citation type="journal article" date="2014" name="Int. J. Syst. Evol. Microbiol.">
        <title>Complete genome sequence of Corynebacterium casei LMG S-19264T (=DSM 44701T), isolated from a smear-ripened cheese.</title>
        <authorList>
            <consortium name="US DOE Joint Genome Institute (JGI-PGF)"/>
            <person name="Walter F."/>
            <person name="Albersmeier A."/>
            <person name="Kalinowski J."/>
            <person name="Ruckert C."/>
        </authorList>
    </citation>
    <scope>NUCLEOTIDE SEQUENCE</scope>
    <source>
        <strain evidence="4">JCM 4369</strain>
    </source>
</reference>
<dbReference type="Gene3D" id="3.30.565.10">
    <property type="entry name" value="Histidine kinase-like ATPase, C-terminal domain"/>
    <property type="match status" value="1"/>
</dbReference>
<dbReference type="SUPFAM" id="SSF55874">
    <property type="entry name" value="ATPase domain of HSP90 chaperone/DNA topoisomerase II/histidine kinase"/>
    <property type="match status" value="1"/>
</dbReference>
<feature type="domain" description="Histidine kinase/HSP90-like ATPase" evidence="3">
    <location>
        <begin position="286"/>
        <end position="384"/>
    </location>
</feature>
<dbReference type="CDD" id="cd16936">
    <property type="entry name" value="HATPase_RsbW-like"/>
    <property type="match status" value="1"/>
</dbReference>
<dbReference type="PANTHER" id="PTHR35526:SF3">
    <property type="entry name" value="ANTI-SIGMA-F FACTOR RSBW"/>
    <property type="match status" value="1"/>
</dbReference>
<gene>
    <name evidence="4" type="ORF">GCM10010260_35600</name>
</gene>
<dbReference type="Proteomes" id="UP000618795">
    <property type="component" value="Unassembled WGS sequence"/>
</dbReference>
<accession>A0A918ICK8</accession>
<keyword evidence="1" id="KW-0723">Serine/threonine-protein kinase</keyword>
<dbReference type="EMBL" id="BMTD01000007">
    <property type="protein sequence ID" value="GGU96847.1"/>
    <property type="molecule type" value="Genomic_DNA"/>
</dbReference>